<dbReference type="Pfam" id="PF01979">
    <property type="entry name" value="Amidohydro_1"/>
    <property type="match status" value="1"/>
</dbReference>
<dbReference type="PROSITE" id="PS00482">
    <property type="entry name" value="DIHYDROOROTASE_1"/>
    <property type="match status" value="1"/>
</dbReference>
<sequence>MALQVVLTSTRAILTLPDNSLLLTPATITISPHTGRITSIILLPGLVDAHVHLNEPGRTEWEGFETGTRAAAAGGVTTVVDMPLNAIPPTTTVEEFPAVTPDDVASAMRVLQNSPTTLIFETSAVAEILKLAPSAPALHLHIVHLSATECIPLLRKARAEGLKITAETCFHYLELAAESIEDGDTRHKCCPPIRTEKNRDALWAELMRPDSCIRTVVSDHSPCTPELKILPHRLGGQTAAAAAASSTETLADSAIEVEPQEEEKEEKEGEAGRETKVTPGDFMAAWGGISSVGLGLPILHTAARERNLSLSDIVRLCCVETARQVGLAHRKGSLKVGLDADVCVFDDTEEWTLTRGEMRWKNNCSPWEGKVFCGRVKETWVRGHRVWDGQHVVGKPLGECILEKRRV</sequence>
<dbReference type="InterPro" id="IPR050138">
    <property type="entry name" value="DHOase/Allantoinase_Hydrolase"/>
</dbReference>
<evidence type="ECO:0000313" key="8">
    <source>
        <dbReference type="Proteomes" id="UP000838763"/>
    </source>
</evidence>
<dbReference type="GO" id="GO:0005737">
    <property type="term" value="C:cytoplasm"/>
    <property type="evidence" value="ECO:0007669"/>
    <property type="project" value="TreeGrafter"/>
</dbReference>
<dbReference type="EMBL" id="CALLCH030000016">
    <property type="protein sequence ID" value="CAI4217544.1"/>
    <property type="molecule type" value="Genomic_DNA"/>
</dbReference>
<dbReference type="InterPro" id="IPR006680">
    <property type="entry name" value="Amidohydro-rel"/>
</dbReference>
<dbReference type="InterPro" id="IPR032466">
    <property type="entry name" value="Metal_Hydrolase"/>
</dbReference>
<reference evidence="7" key="1">
    <citation type="submission" date="2022-11" db="EMBL/GenBank/DDBJ databases">
        <authorList>
            <person name="Scott C."/>
            <person name="Bruce N."/>
        </authorList>
    </citation>
    <scope>NUCLEOTIDE SEQUENCE</scope>
</reference>
<evidence type="ECO:0000256" key="4">
    <source>
        <dbReference type="SAM" id="MobiDB-lite"/>
    </source>
</evidence>
<dbReference type="Pfam" id="PF07969">
    <property type="entry name" value="Amidohydro_3"/>
    <property type="match status" value="1"/>
</dbReference>
<comment type="cofactor">
    <cofactor evidence="1">
        <name>Zn(2+)</name>
        <dbReference type="ChEBI" id="CHEBI:29105"/>
    </cofactor>
</comment>
<proteinExistence type="predicted"/>
<dbReference type="SUPFAM" id="SSF51338">
    <property type="entry name" value="Composite domain of metallo-dependent hydrolases"/>
    <property type="match status" value="1"/>
</dbReference>
<feature type="domain" description="Amidohydrolase 3" evidence="6">
    <location>
        <begin position="300"/>
        <end position="386"/>
    </location>
</feature>
<evidence type="ECO:0000313" key="7">
    <source>
        <dbReference type="EMBL" id="CAI4217544.1"/>
    </source>
</evidence>
<dbReference type="InterPro" id="IPR011059">
    <property type="entry name" value="Metal-dep_hydrolase_composite"/>
</dbReference>
<dbReference type="PANTHER" id="PTHR43668">
    <property type="entry name" value="ALLANTOINASE"/>
    <property type="match status" value="1"/>
</dbReference>
<keyword evidence="3" id="KW-0378">Hydrolase</keyword>
<comment type="caution">
    <text evidence="7">The sequence shown here is derived from an EMBL/GenBank/DDBJ whole genome shotgun (WGS) entry which is preliminary data.</text>
</comment>
<dbReference type="Gene3D" id="3.20.20.140">
    <property type="entry name" value="Metal-dependent hydrolases"/>
    <property type="match status" value="2"/>
</dbReference>
<dbReference type="PANTHER" id="PTHR43668:SF2">
    <property type="entry name" value="ALLANTOINASE"/>
    <property type="match status" value="1"/>
</dbReference>
<feature type="domain" description="Amidohydrolase-related" evidence="5">
    <location>
        <begin position="41"/>
        <end position="88"/>
    </location>
</feature>
<protein>
    <recommendedName>
        <fullName evidence="9">Allantoinase</fullName>
    </recommendedName>
</protein>
<accession>A0A9P1H996</accession>
<dbReference type="GO" id="GO:0046872">
    <property type="term" value="F:metal ion binding"/>
    <property type="evidence" value="ECO:0007669"/>
    <property type="project" value="UniProtKB-KW"/>
</dbReference>
<dbReference type="GO" id="GO:0006145">
    <property type="term" value="P:purine nucleobase catabolic process"/>
    <property type="evidence" value="ECO:0007669"/>
    <property type="project" value="TreeGrafter"/>
</dbReference>
<gene>
    <name evidence="7" type="ORF">PPNO1_LOCUS7151</name>
</gene>
<feature type="region of interest" description="Disordered" evidence="4">
    <location>
        <begin position="254"/>
        <end position="277"/>
    </location>
</feature>
<dbReference type="InterPro" id="IPR002195">
    <property type="entry name" value="Dihydroorotase_CS"/>
</dbReference>
<evidence type="ECO:0000259" key="6">
    <source>
        <dbReference type="Pfam" id="PF07969"/>
    </source>
</evidence>
<feature type="compositionally biased region" description="Basic and acidic residues" evidence="4">
    <location>
        <begin position="266"/>
        <end position="276"/>
    </location>
</feature>
<evidence type="ECO:0000256" key="1">
    <source>
        <dbReference type="ARBA" id="ARBA00001947"/>
    </source>
</evidence>
<dbReference type="Proteomes" id="UP000838763">
    <property type="component" value="Unassembled WGS sequence"/>
</dbReference>
<evidence type="ECO:0000259" key="5">
    <source>
        <dbReference type="Pfam" id="PF01979"/>
    </source>
</evidence>
<dbReference type="SUPFAM" id="SSF51556">
    <property type="entry name" value="Metallo-dependent hydrolases"/>
    <property type="match status" value="1"/>
</dbReference>
<dbReference type="GO" id="GO:0004038">
    <property type="term" value="F:allantoinase activity"/>
    <property type="evidence" value="ECO:0007669"/>
    <property type="project" value="TreeGrafter"/>
</dbReference>
<evidence type="ECO:0000256" key="2">
    <source>
        <dbReference type="ARBA" id="ARBA00022723"/>
    </source>
</evidence>
<dbReference type="InterPro" id="IPR013108">
    <property type="entry name" value="Amidohydro_3"/>
</dbReference>
<keyword evidence="2" id="KW-0479">Metal-binding</keyword>
<name>A0A9P1H996_9PEZI</name>
<dbReference type="OrthoDB" id="10258955at2759"/>
<keyword evidence="8" id="KW-1185">Reference proteome</keyword>
<organism evidence="7 8">
    <name type="scientific">Parascedosporium putredinis</name>
    <dbReference type="NCBI Taxonomy" id="1442378"/>
    <lineage>
        <taxon>Eukaryota</taxon>
        <taxon>Fungi</taxon>
        <taxon>Dikarya</taxon>
        <taxon>Ascomycota</taxon>
        <taxon>Pezizomycotina</taxon>
        <taxon>Sordariomycetes</taxon>
        <taxon>Hypocreomycetidae</taxon>
        <taxon>Microascales</taxon>
        <taxon>Microascaceae</taxon>
        <taxon>Parascedosporium</taxon>
    </lineage>
</organism>
<evidence type="ECO:0008006" key="9">
    <source>
        <dbReference type="Google" id="ProtNLM"/>
    </source>
</evidence>
<dbReference type="AlphaFoldDB" id="A0A9P1H996"/>
<evidence type="ECO:0000256" key="3">
    <source>
        <dbReference type="ARBA" id="ARBA00022801"/>
    </source>
</evidence>